<dbReference type="SUPFAM" id="SSF52467">
    <property type="entry name" value="DHS-like NAD/FAD-binding domain"/>
    <property type="match status" value="1"/>
</dbReference>
<feature type="transmembrane region" description="Helical" evidence="16">
    <location>
        <begin position="86"/>
        <end position="109"/>
    </location>
</feature>
<dbReference type="GO" id="GO:0005886">
    <property type="term" value="C:plasma membrane"/>
    <property type="evidence" value="ECO:0007669"/>
    <property type="project" value="UniProtKB-SubCell"/>
</dbReference>
<feature type="transmembrane region" description="Helical" evidence="16">
    <location>
        <begin position="55"/>
        <end position="74"/>
    </location>
</feature>
<dbReference type="GO" id="GO:0008750">
    <property type="term" value="F:proton-translocating NAD(P)+ transhydrogenase activity"/>
    <property type="evidence" value="ECO:0007669"/>
    <property type="project" value="UniProtKB-EC"/>
</dbReference>
<accession>A0A2M7FYP8</accession>
<name>A0A2M7FYP8_9BACT</name>
<organism evidence="18 19">
    <name type="scientific">bacterium (Candidatus Blackallbacteria) CG17_big_fil_post_rev_8_21_14_2_50_48_46</name>
    <dbReference type="NCBI Taxonomy" id="2014261"/>
    <lineage>
        <taxon>Bacteria</taxon>
        <taxon>Candidatus Blackallbacteria</taxon>
    </lineage>
</organism>
<sequence>MQETQQFLYILAAVAFILGIRLLGRPQSARWGNLLSAAGMLVAVVATLFSAGLALHWIFIGLLVGSALGAVMALRVAMTGMPEMVALLNGFGGLASLLVACAEVLRGALLTGISASSAAISVLIGGITFSGSLLAWGKLAEKLPGRPLLFRGQKPLNLALLVSTLTSGILWQSLGETAWAHNCFFLLIALSLLLGILFVLPIGGGDMPVVISLLNSLSGLAACAVGFVLMNRMLIVAGCLVGASGLILTEMMCKSMNRSLSSVLWGGFGAAQGTITPGGEVHSLNCEEAYYLLEAAAEVLIVPGYGMAVAQAQHAVQELAQLLSERGTTVNYAIHPVAGRMPGHMNVLLAEAHVPYEQLIEMETANRSMERVDICLVIGANDIVNPAALEDPGSAIYGMPIIEAQRARTAIVLKRSMGKGFAGIDNPLFFKTNARMLFGDAKASLQNILRIFKESEI</sequence>
<evidence type="ECO:0000256" key="2">
    <source>
        <dbReference type="ARBA" id="ARBA00004429"/>
    </source>
</evidence>
<dbReference type="InterPro" id="IPR012136">
    <property type="entry name" value="NADH_DH_b"/>
</dbReference>
<feature type="transmembrane region" description="Helical" evidence="16">
    <location>
        <begin position="31"/>
        <end position="49"/>
    </location>
</feature>
<dbReference type="EC" id="7.1.1.1" evidence="4 15"/>
<keyword evidence="7 15" id="KW-0997">Cell inner membrane</keyword>
<comment type="similarity">
    <text evidence="3 15">Belongs to the PNT beta subunit family.</text>
</comment>
<comment type="catalytic activity">
    <reaction evidence="14 15">
        <text>NAD(+) + NADPH + H(+)(in) = NADH + NADP(+) + H(+)(out)</text>
        <dbReference type="Rhea" id="RHEA:47992"/>
        <dbReference type="ChEBI" id="CHEBI:15378"/>
        <dbReference type="ChEBI" id="CHEBI:57540"/>
        <dbReference type="ChEBI" id="CHEBI:57783"/>
        <dbReference type="ChEBI" id="CHEBI:57945"/>
        <dbReference type="ChEBI" id="CHEBI:58349"/>
        <dbReference type="EC" id="7.1.1.1"/>
    </reaction>
</comment>
<feature type="transmembrane region" description="Helical" evidence="16">
    <location>
        <begin position="6"/>
        <end position="24"/>
    </location>
</feature>
<evidence type="ECO:0000256" key="10">
    <source>
        <dbReference type="ARBA" id="ARBA00022967"/>
    </source>
</evidence>
<feature type="transmembrane region" description="Helical" evidence="16">
    <location>
        <begin position="179"/>
        <end position="202"/>
    </location>
</feature>
<dbReference type="InterPro" id="IPR034300">
    <property type="entry name" value="PNTB-like"/>
</dbReference>
<dbReference type="InterPro" id="IPR029035">
    <property type="entry name" value="DHS-like_NAD/FAD-binding_dom"/>
</dbReference>
<keyword evidence="9 15" id="KW-0521">NADP</keyword>
<dbReference type="GO" id="GO:0050661">
    <property type="term" value="F:NADP binding"/>
    <property type="evidence" value="ECO:0007669"/>
    <property type="project" value="InterPro"/>
</dbReference>
<comment type="caution">
    <text evidence="18">The sequence shown here is derived from an EMBL/GenBank/DDBJ whole genome shotgun (WGS) entry which is preliminary data.</text>
</comment>
<evidence type="ECO:0000256" key="8">
    <source>
        <dbReference type="ARBA" id="ARBA00022692"/>
    </source>
</evidence>
<keyword evidence="11 16" id="KW-1133">Transmembrane helix</keyword>
<keyword evidence="6 15" id="KW-1003">Cell membrane</keyword>
<evidence type="ECO:0000256" key="1">
    <source>
        <dbReference type="ARBA" id="ARBA00003943"/>
    </source>
</evidence>
<feature type="transmembrane region" description="Helical" evidence="16">
    <location>
        <begin position="235"/>
        <end position="253"/>
    </location>
</feature>
<evidence type="ECO:0000259" key="17">
    <source>
        <dbReference type="Pfam" id="PF02233"/>
    </source>
</evidence>
<evidence type="ECO:0000256" key="5">
    <source>
        <dbReference type="ARBA" id="ARBA00014581"/>
    </source>
</evidence>
<evidence type="ECO:0000256" key="6">
    <source>
        <dbReference type="ARBA" id="ARBA00022475"/>
    </source>
</evidence>
<dbReference type="Pfam" id="PF02233">
    <property type="entry name" value="PNTB"/>
    <property type="match status" value="1"/>
</dbReference>
<reference evidence="18 19" key="1">
    <citation type="submission" date="2017-09" db="EMBL/GenBank/DDBJ databases">
        <title>Depth-based differentiation of microbial function through sediment-hosted aquifers and enrichment of novel symbionts in the deep terrestrial subsurface.</title>
        <authorList>
            <person name="Probst A.J."/>
            <person name="Ladd B."/>
            <person name="Jarett J.K."/>
            <person name="Geller-Mcgrath D.E."/>
            <person name="Sieber C.M."/>
            <person name="Emerson J.B."/>
            <person name="Anantharaman K."/>
            <person name="Thomas B.C."/>
            <person name="Malmstrom R."/>
            <person name="Stieglmeier M."/>
            <person name="Klingl A."/>
            <person name="Woyke T."/>
            <person name="Ryan C.M."/>
            <person name="Banfield J.F."/>
        </authorList>
    </citation>
    <scope>NUCLEOTIDE SEQUENCE [LARGE SCALE GENOMIC DNA]</scope>
    <source>
        <strain evidence="18">CG17_big_fil_post_rev_8_21_14_2_50_48_46</strain>
    </source>
</reference>
<evidence type="ECO:0000256" key="13">
    <source>
        <dbReference type="ARBA" id="ARBA00023136"/>
    </source>
</evidence>
<keyword evidence="12 15" id="KW-0520">NAD</keyword>
<gene>
    <name evidence="18" type="ORF">COW36_20775</name>
</gene>
<dbReference type="Proteomes" id="UP000231019">
    <property type="component" value="Unassembled WGS sequence"/>
</dbReference>
<keyword evidence="13 15" id="KW-0472">Membrane</keyword>
<dbReference type="PIRSF" id="PIRSF000204">
    <property type="entry name" value="PNTB"/>
    <property type="match status" value="1"/>
</dbReference>
<evidence type="ECO:0000256" key="4">
    <source>
        <dbReference type="ARBA" id="ARBA00012943"/>
    </source>
</evidence>
<feature type="domain" description="NADP transhydrogenase beta-like" evidence="17">
    <location>
        <begin position="6"/>
        <end position="449"/>
    </location>
</feature>
<dbReference type="Gene3D" id="3.40.50.1220">
    <property type="entry name" value="TPP-binding domain"/>
    <property type="match status" value="1"/>
</dbReference>
<feature type="transmembrane region" description="Helical" evidence="16">
    <location>
        <begin position="115"/>
        <end position="136"/>
    </location>
</feature>
<dbReference type="EMBL" id="PFFQ01000059">
    <property type="protein sequence ID" value="PIW14477.1"/>
    <property type="molecule type" value="Genomic_DNA"/>
</dbReference>
<dbReference type="AlphaFoldDB" id="A0A2M7FYP8"/>
<protein>
    <recommendedName>
        <fullName evidence="5 15">NAD(P) transhydrogenase subunit beta</fullName>
        <ecNumber evidence="4 15">7.1.1.1</ecNumber>
    </recommendedName>
    <alternativeName>
        <fullName evidence="15">Nicotinamide nucleotide transhydrogenase subunit beta</fullName>
    </alternativeName>
</protein>
<evidence type="ECO:0000313" key="18">
    <source>
        <dbReference type="EMBL" id="PIW14477.1"/>
    </source>
</evidence>
<evidence type="ECO:0000256" key="11">
    <source>
        <dbReference type="ARBA" id="ARBA00022989"/>
    </source>
</evidence>
<evidence type="ECO:0000256" key="7">
    <source>
        <dbReference type="ARBA" id="ARBA00022519"/>
    </source>
</evidence>
<keyword evidence="10 15" id="KW-1278">Translocase</keyword>
<evidence type="ECO:0000256" key="3">
    <source>
        <dbReference type="ARBA" id="ARBA00007919"/>
    </source>
</evidence>
<evidence type="ECO:0000256" key="12">
    <source>
        <dbReference type="ARBA" id="ARBA00023027"/>
    </source>
</evidence>
<proteinExistence type="inferred from homology"/>
<comment type="subcellular location">
    <subcellularLocation>
        <location evidence="2">Cell inner membrane</location>
        <topology evidence="2">Multi-pass membrane protein</topology>
    </subcellularLocation>
</comment>
<evidence type="ECO:0000256" key="14">
    <source>
        <dbReference type="ARBA" id="ARBA00048202"/>
    </source>
</evidence>
<feature type="transmembrane region" description="Helical" evidence="16">
    <location>
        <begin position="156"/>
        <end position="173"/>
    </location>
</feature>
<dbReference type="PANTHER" id="PTHR44758">
    <property type="entry name" value="NAD(P) TRANSHYDROGENASE SUBUNIT BETA"/>
    <property type="match status" value="1"/>
</dbReference>
<dbReference type="PANTHER" id="PTHR44758:SF1">
    <property type="entry name" value="NAD(P) TRANSHYDROGENASE SUBUNIT BETA"/>
    <property type="match status" value="1"/>
</dbReference>
<evidence type="ECO:0000256" key="16">
    <source>
        <dbReference type="SAM" id="Phobius"/>
    </source>
</evidence>
<keyword evidence="8 16" id="KW-0812">Transmembrane</keyword>
<evidence type="ECO:0000256" key="9">
    <source>
        <dbReference type="ARBA" id="ARBA00022857"/>
    </source>
</evidence>
<evidence type="ECO:0000256" key="15">
    <source>
        <dbReference type="PIRNR" id="PIRNR000204"/>
    </source>
</evidence>
<evidence type="ECO:0000313" key="19">
    <source>
        <dbReference type="Proteomes" id="UP000231019"/>
    </source>
</evidence>
<comment type="function">
    <text evidence="1 15">The transhydrogenation between NADH and NADP is coupled to respiration and ATP hydrolysis and functions as a proton pump across the membrane.</text>
</comment>
<feature type="transmembrane region" description="Helical" evidence="16">
    <location>
        <begin position="209"/>
        <end position="229"/>
    </location>
</feature>